<dbReference type="EMBL" id="CM023472">
    <property type="protein sequence ID" value="KAH7958321.1"/>
    <property type="molecule type" value="Genomic_DNA"/>
</dbReference>
<comment type="caution">
    <text evidence="1">The sequence shown here is derived from an EMBL/GenBank/DDBJ whole genome shotgun (WGS) entry which is preliminary data.</text>
</comment>
<protein>
    <submittedName>
        <fullName evidence="1">Uncharacterized protein</fullName>
    </submittedName>
</protein>
<sequence>MKRDVLLMHERSVFRTPPDFTVLAEKYFDFSQHVTYNTLGKAKLDFKDADSQRALSKTLLKHFFDLDVRLPPGRLVPAVPQRLNYLLWVQDLVEKVLNRKDNVVALDVGTGASCVLALLGHRQCGWDFVGTETDPSAAAPATENVSRNNLEEHVKVLEVGSLVEAVEKSESRKFDVCVCNPPFFTSAEEADAKTKAKEQGRASPPSDMGGVEAEKVWANSGEVGFFKDVLLRDSLVLRDKIGLYTCMLGKNVSVKEVLSALHNKVKSCRVAEFHQGKTTRYAVAWTFLNVNLQKLPFSKVRQQKQQTKIELVLPHSQVPVTLRVHYVWRELLSALNSIEVPYEIINEGQNMCHLWVKAKENTWTHLRRRRREIERKRRLREEEAKKAEEAKKPKEEQSSAETAEKNDTSEAETSAGTSDSKEKTSKVDETTTEPVGSSDDPSEMAVSEQEPAESSGEPAEEEKSAAEPPSQTHQQQVEPAAPFQEASSNGSSQAEPSECSGGPAEEQKAAPESSQEESSAVSSEVENNLSTVTSSNHVPPQPDVDPTQSSEQSASQFAADEAMEADSCTDSDSHEQGVKRKQADESAGDEPPSKVSRQDDSDKSFEENADDMAADEGFGSADTEPDSSPLLLSTDVRVRRIYTDIVIHMTIRSGQSDVAHQLLQYIKNSLWGV</sequence>
<reference evidence="1" key="1">
    <citation type="submission" date="2020-05" db="EMBL/GenBank/DDBJ databases">
        <title>Large-scale comparative analyses of tick genomes elucidate their genetic diversity and vector capacities.</title>
        <authorList>
            <person name="Jia N."/>
            <person name="Wang J."/>
            <person name="Shi W."/>
            <person name="Du L."/>
            <person name="Sun Y."/>
            <person name="Zhan W."/>
            <person name="Jiang J."/>
            <person name="Wang Q."/>
            <person name="Zhang B."/>
            <person name="Ji P."/>
            <person name="Sakyi L.B."/>
            <person name="Cui X."/>
            <person name="Yuan T."/>
            <person name="Jiang B."/>
            <person name="Yang W."/>
            <person name="Lam T.T.-Y."/>
            <person name="Chang Q."/>
            <person name="Ding S."/>
            <person name="Wang X."/>
            <person name="Zhu J."/>
            <person name="Ruan X."/>
            <person name="Zhao L."/>
            <person name="Wei J."/>
            <person name="Que T."/>
            <person name="Du C."/>
            <person name="Cheng J."/>
            <person name="Dai P."/>
            <person name="Han X."/>
            <person name="Huang E."/>
            <person name="Gao Y."/>
            <person name="Liu J."/>
            <person name="Shao H."/>
            <person name="Ye R."/>
            <person name="Li L."/>
            <person name="Wei W."/>
            <person name="Wang X."/>
            <person name="Wang C."/>
            <person name="Yang T."/>
            <person name="Huo Q."/>
            <person name="Li W."/>
            <person name="Guo W."/>
            <person name="Chen H."/>
            <person name="Zhou L."/>
            <person name="Ni X."/>
            <person name="Tian J."/>
            <person name="Zhou Y."/>
            <person name="Sheng Y."/>
            <person name="Liu T."/>
            <person name="Pan Y."/>
            <person name="Xia L."/>
            <person name="Li J."/>
            <person name="Zhao F."/>
            <person name="Cao W."/>
        </authorList>
    </citation>
    <scope>NUCLEOTIDE SEQUENCE</scope>
    <source>
        <strain evidence="1">Dsil-2018</strain>
    </source>
</reference>
<name>A0ACB8D1T9_DERSI</name>
<accession>A0ACB8D1T9</accession>
<gene>
    <name evidence="1" type="ORF">HPB49_000829</name>
</gene>
<evidence type="ECO:0000313" key="1">
    <source>
        <dbReference type="EMBL" id="KAH7958321.1"/>
    </source>
</evidence>
<evidence type="ECO:0000313" key="2">
    <source>
        <dbReference type="Proteomes" id="UP000821865"/>
    </source>
</evidence>
<organism evidence="1 2">
    <name type="scientific">Dermacentor silvarum</name>
    <name type="common">Tick</name>
    <dbReference type="NCBI Taxonomy" id="543639"/>
    <lineage>
        <taxon>Eukaryota</taxon>
        <taxon>Metazoa</taxon>
        <taxon>Ecdysozoa</taxon>
        <taxon>Arthropoda</taxon>
        <taxon>Chelicerata</taxon>
        <taxon>Arachnida</taxon>
        <taxon>Acari</taxon>
        <taxon>Parasitiformes</taxon>
        <taxon>Ixodida</taxon>
        <taxon>Ixodoidea</taxon>
        <taxon>Ixodidae</taxon>
        <taxon>Rhipicephalinae</taxon>
        <taxon>Dermacentor</taxon>
    </lineage>
</organism>
<proteinExistence type="predicted"/>
<keyword evidence="2" id="KW-1185">Reference proteome</keyword>
<dbReference type="Proteomes" id="UP000821865">
    <property type="component" value="Chromosome 3"/>
</dbReference>